<proteinExistence type="predicted"/>
<evidence type="ECO:0000313" key="1">
    <source>
        <dbReference type="EnsemblMetazoa" id="PPA32736.1"/>
    </source>
</evidence>
<reference evidence="1" key="2">
    <citation type="submission" date="2022-06" db="UniProtKB">
        <authorList>
            <consortium name="EnsemblMetazoa"/>
        </authorList>
    </citation>
    <scope>IDENTIFICATION</scope>
    <source>
        <strain evidence="1">PS312</strain>
    </source>
</reference>
<protein>
    <submittedName>
        <fullName evidence="1">Uncharacterized protein</fullName>
    </submittedName>
</protein>
<organism evidence="1 2">
    <name type="scientific">Pristionchus pacificus</name>
    <name type="common">Parasitic nematode worm</name>
    <dbReference type="NCBI Taxonomy" id="54126"/>
    <lineage>
        <taxon>Eukaryota</taxon>
        <taxon>Metazoa</taxon>
        <taxon>Ecdysozoa</taxon>
        <taxon>Nematoda</taxon>
        <taxon>Chromadorea</taxon>
        <taxon>Rhabditida</taxon>
        <taxon>Rhabditina</taxon>
        <taxon>Diplogasteromorpha</taxon>
        <taxon>Diplogasteroidea</taxon>
        <taxon>Neodiplogasteridae</taxon>
        <taxon>Pristionchus</taxon>
    </lineage>
</organism>
<dbReference type="Proteomes" id="UP000005239">
    <property type="component" value="Unassembled WGS sequence"/>
</dbReference>
<name>A0A2A6BZ79_PRIPA</name>
<reference evidence="2" key="1">
    <citation type="journal article" date="2008" name="Nat. Genet.">
        <title>The Pristionchus pacificus genome provides a unique perspective on nematode lifestyle and parasitism.</title>
        <authorList>
            <person name="Dieterich C."/>
            <person name="Clifton S.W."/>
            <person name="Schuster L.N."/>
            <person name="Chinwalla A."/>
            <person name="Delehaunty K."/>
            <person name="Dinkelacker I."/>
            <person name="Fulton L."/>
            <person name="Fulton R."/>
            <person name="Godfrey J."/>
            <person name="Minx P."/>
            <person name="Mitreva M."/>
            <person name="Roeseler W."/>
            <person name="Tian H."/>
            <person name="Witte H."/>
            <person name="Yang S.P."/>
            <person name="Wilson R.K."/>
            <person name="Sommer R.J."/>
        </authorList>
    </citation>
    <scope>NUCLEOTIDE SEQUENCE [LARGE SCALE GENOMIC DNA]</scope>
    <source>
        <strain evidence="2">PS312</strain>
    </source>
</reference>
<gene>
    <name evidence="1" type="primary">WBGene00205596</name>
</gene>
<dbReference type="EnsemblMetazoa" id="PPA32736.1">
    <property type="protein sequence ID" value="PPA32736.1"/>
    <property type="gene ID" value="WBGene00205596"/>
</dbReference>
<evidence type="ECO:0000313" key="2">
    <source>
        <dbReference type="Proteomes" id="UP000005239"/>
    </source>
</evidence>
<dbReference type="AlphaFoldDB" id="A0A2A6BZ79"/>
<sequence length="184" mass="21374">MLLFLLLSFLNLSNCQSEVDEYRERKAFHRYFCRRHPSSVSCTKPYTIETFEREKDSHLESSTSSRWNDEDDDDYEMRLWGKYRRIKEEREEWSREKDVKEIHIHHHNDSPPPLPPPPPPRPYYPRQYYYPSQSYYPSYGGGYGCCNYGYGGGGIFNFGLNRGLGIGWPGGGFGLGSSFSIGVG</sequence>
<keyword evidence="2" id="KW-1185">Reference proteome</keyword>
<accession>A0A2A6BZ79</accession>
<accession>A0A8R1ULP5</accession>